<dbReference type="KEGG" id="amus:LMH87_000117"/>
<gene>
    <name evidence="1" type="ORF">LMH87_000117</name>
</gene>
<keyword evidence="2" id="KW-1185">Reference proteome</keyword>
<proteinExistence type="predicted"/>
<evidence type="ECO:0000313" key="2">
    <source>
        <dbReference type="Proteomes" id="UP001144673"/>
    </source>
</evidence>
<evidence type="ECO:0000313" key="1">
    <source>
        <dbReference type="EMBL" id="KAJ4154842.1"/>
    </source>
</evidence>
<dbReference type="RefSeq" id="XP_056054966.1">
    <property type="nucleotide sequence ID" value="XM_056197973.1"/>
</dbReference>
<comment type="caution">
    <text evidence="1">The sequence shown here is derived from an EMBL/GenBank/DDBJ whole genome shotgun (WGS) entry which is preliminary data.</text>
</comment>
<dbReference type="Proteomes" id="UP001144673">
    <property type="component" value="Chromosome 6"/>
</dbReference>
<reference evidence="1" key="1">
    <citation type="journal article" date="2023" name="Access Microbiol">
        <title>De-novo genome assembly for Akanthomyces muscarius, a biocontrol agent of insect agricultural pests.</title>
        <authorList>
            <person name="Erdos Z."/>
            <person name="Studholme D.J."/>
            <person name="Raymond B."/>
            <person name="Sharma M."/>
        </authorList>
    </citation>
    <scope>NUCLEOTIDE SEQUENCE</scope>
    <source>
        <strain evidence="1">Ve6</strain>
    </source>
</reference>
<organism evidence="1 2">
    <name type="scientific">Akanthomyces muscarius</name>
    <name type="common">Entomopathogenic fungus</name>
    <name type="synonym">Lecanicillium muscarium</name>
    <dbReference type="NCBI Taxonomy" id="2231603"/>
    <lineage>
        <taxon>Eukaryota</taxon>
        <taxon>Fungi</taxon>
        <taxon>Dikarya</taxon>
        <taxon>Ascomycota</taxon>
        <taxon>Pezizomycotina</taxon>
        <taxon>Sordariomycetes</taxon>
        <taxon>Hypocreomycetidae</taxon>
        <taxon>Hypocreales</taxon>
        <taxon>Cordycipitaceae</taxon>
        <taxon>Akanthomyces</taxon>
    </lineage>
</organism>
<protein>
    <submittedName>
        <fullName evidence="1">Uncharacterized protein</fullName>
    </submittedName>
</protein>
<accession>A0A9W8QDX5</accession>
<dbReference type="EMBL" id="JAJHUN010000007">
    <property type="protein sequence ID" value="KAJ4154842.1"/>
    <property type="molecule type" value="Genomic_DNA"/>
</dbReference>
<dbReference type="GeneID" id="80887276"/>
<name>A0A9W8QDX5_AKAMU</name>
<sequence>MNYAGIRKTPLAEAELAYMCAYLRAAVTASPQLKILNLDFYPYGIFSGSSDRDEDLLEPGPVFTSRTMGCGDTISQLTRVIVHDMALKSDELAPLLSRLGAKMSYLSMYNITLLDACWAPLLDAVRDIISQRCRVNLSDLLGAEFGNERREELDFFEARPEEWKERLGVPPLMQDTMDYVCGRTDINPLTKLGVDLQAARRLISSRLVDI</sequence>
<dbReference type="AlphaFoldDB" id="A0A9W8QDX5"/>